<organism evidence="2 3">
    <name type="scientific">Triticum urartu</name>
    <name type="common">Red wild einkorn</name>
    <name type="synonym">Crithodium urartu</name>
    <dbReference type="NCBI Taxonomy" id="4572"/>
    <lineage>
        <taxon>Eukaryota</taxon>
        <taxon>Viridiplantae</taxon>
        <taxon>Streptophyta</taxon>
        <taxon>Embryophyta</taxon>
        <taxon>Tracheophyta</taxon>
        <taxon>Spermatophyta</taxon>
        <taxon>Magnoliopsida</taxon>
        <taxon>Liliopsida</taxon>
        <taxon>Poales</taxon>
        <taxon>Poaceae</taxon>
        <taxon>BOP clade</taxon>
        <taxon>Pooideae</taxon>
        <taxon>Triticodae</taxon>
        <taxon>Triticeae</taxon>
        <taxon>Triticinae</taxon>
        <taxon>Triticum</taxon>
    </lineage>
</organism>
<feature type="compositionally biased region" description="Basic and acidic residues" evidence="1">
    <location>
        <begin position="45"/>
        <end position="58"/>
    </location>
</feature>
<feature type="region of interest" description="Disordered" evidence="1">
    <location>
        <begin position="1"/>
        <end position="67"/>
    </location>
</feature>
<sequence>TGHWRRWAPSPPPSPPPTSTSTSTSTVSAAAAGTSARRSPSRQASARDEQDLNLERGTDAATGSRAGRLCIVGGGIRGAAGGDSGGGNIGCPRPVLVVLAGNLAGSNPPVGTKRVQVEMMVLSTDGNGEMRTCVLQPSNLSGQAIQAW</sequence>
<evidence type="ECO:0000313" key="2">
    <source>
        <dbReference type="EnsemblPlants" id="TuG1812G0200005911.01.T01"/>
    </source>
</evidence>
<dbReference type="AlphaFoldDB" id="A0A8R7TNK1"/>
<reference evidence="3" key="1">
    <citation type="journal article" date="2013" name="Nature">
        <title>Draft genome of the wheat A-genome progenitor Triticum urartu.</title>
        <authorList>
            <person name="Ling H.Q."/>
            <person name="Zhao S."/>
            <person name="Liu D."/>
            <person name="Wang J."/>
            <person name="Sun H."/>
            <person name="Zhang C."/>
            <person name="Fan H."/>
            <person name="Li D."/>
            <person name="Dong L."/>
            <person name="Tao Y."/>
            <person name="Gao C."/>
            <person name="Wu H."/>
            <person name="Li Y."/>
            <person name="Cui Y."/>
            <person name="Guo X."/>
            <person name="Zheng S."/>
            <person name="Wang B."/>
            <person name="Yu K."/>
            <person name="Liang Q."/>
            <person name="Yang W."/>
            <person name="Lou X."/>
            <person name="Chen J."/>
            <person name="Feng M."/>
            <person name="Jian J."/>
            <person name="Zhang X."/>
            <person name="Luo G."/>
            <person name="Jiang Y."/>
            <person name="Liu J."/>
            <person name="Wang Z."/>
            <person name="Sha Y."/>
            <person name="Zhang B."/>
            <person name="Wu H."/>
            <person name="Tang D."/>
            <person name="Shen Q."/>
            <person name="Xue P."/>
            <person name="Zou S."/>
            <person name="Wang X."/>
            <person name="Liu X."/>
            <person name="Wang F."/>
            <person name="Yang Y."/>
            <person name="An X."/>
            <person name="Dong Z."/>
            <person name="Zhang K."/>
            <person name="Zhang X."/>
            <person name="Luo M.C."/>
            <person name="Dvorak J."/>
            <person name="Tong Y."/>
            <person name="Wang J."/>
            <person name="Yang H."/>
            <person name="Li Z."/>
            <person name="Wang D."/>
            <person name="Zhang A."/>
            <person name="Wang J."/>
        </authorList>
    </citation>
    <scope>NUCLEOTIDE SEQUENCE</scope>
    <source>
        <strain evidence="3">cv. G1812</strain>
    </source>
</reference>
<evidence type="ECO:0000256" key="1">
    <source>
        <dbReference type="SAM" id="MobiDB-lite"/>
    </source>
</evidence>
<dbReference type="EnsemblPlants" id="TuG1812G0200005911.01.T01">
    <property type="protein sequence ID" value="TuG1812G0200005911.01.T01"/>
    <property type="gene ID" value="TuG1812G0200005911.01"/>
</dbReference>
<protein>
    <submittedName>
        <fullName evidence="2">Uncharacterized protein</fullName>
    </submittedName>
</protein>
<dbReference type="Proteomes" id="UP000015106">
    <property type="component" value="Chromosome 2"/>
</dbReference>
<name>A0A8R7TNK1_TRIUA</name>
<evidence type="ECO:0000313" key="3">
    <source>
        <dbReference type="Proteomes" id="UP000015106"/>
    </source>
</evidence>
<proteinExistence type="predicted"/>
<dbReference type="Gramene" id="TuG1812G0200005911.01.T01">
    <property type="protein sequence ID" value="TuG1812G0200005911.01.T01"/>
    <property type="gene ID" value="TuG1812G0200005911.01"/>
</dbReference>
<accession>A0A8R7TNK1</accession>
<keyword evidence="3" id="KW-1185">Reference proteome</keyword>
<reference evidence="2" key="3">
    <citation type="submission" date="2022-06" db="UniProtKB">
        <authorList>
            <consortium name="EnsemblPlants"/>
        </authorList>
    </citation>
    <scope>IDENTIFICATION</scope>
</reference>
<feature type="compositionally biased region" description="Pro residues" evidence="1">
    <location>
        <begin position="9"/>
        <end position="18"/>
    </location>
</feature>
<reference evidence="2" key="2">
    <citation type="submission" date="2018-03" db="EMBL/GenBank/DDBJ databases">
        <title>The Triticum urartu genome reveals the dynamic nature of wheat genome evolution.</title>
        <authorList>
            <person name="Ling H."/>
            <person name="Ma B."/>
            <person name="Shi X."/>
            <person name="Liu H."/>
            <person name="Dong L."/>
            <person name="Sun H."/>
            <person name="Cao Y."/>
            <person name="Gao Q."/>
            <person name="Zheng S."/>
            <person name="Li Y."/>
            <person name="Yu Y."/>
            <person name="Du H."/>
            <person name="Qi M."/>
            <person name="Li Y."/>
            <person name="Yu H."/>
            <person name="Cui Y."/>
            <person name="Wang N."/>
            <person name="Chen C."/>
            <person name="Wu H."/>
            <person name="Zhao Y."/>
            <person name="Zhang J."/>
            <person name="Li Y."/>
            <person name="Zhou W."/>
            <person name="Zhang B."/>
            <person name="Hu W."/>
            <person name="Eijk M."/>
            <person name="Tang J."/>
            <person name="Witsenboer H."/>
            <person name="Zhao S."/>
            <person name="Li Z."/>
            <person name="Zhang A."/>
            <person name="Wang D."/>
            <person name="Liang C."/>
        </authorList>
    </citation>
    <scope>NUCLEOTIDE SEQUENCE [LARGE SCALE GENOMIC DNA]</scope>
    <source>
        <strain evidence="2">cv. G1812</strain>
    </source>
</reference>
<feature type="compositionally biased region" description="Low complexity" evidence="1">
    <location>
        <begin position="19"/>
        <end position="44"/>
    </location>
</feature>